<evidence type="ECO:0000256" key="7">
    <source>
        <dbReference type="ARBA" id="ARBA00022573"/>
    </source>
</evidence>
<comment type="pathway">
    <text evidence="3">Cofactor biosynthesis; adenosylcobalamin biosynthesis.</text>
</comment>
<dbReference type="GO" id="GO:0009236">
    <property type="term" value="P:cobalamin biosynthetic process"/>
    <property type="evidence" value="ECO:0007669"/>
    <property type="project" value="UniProtKB-UniPathway"/>
</dbReference>
<feature type="transmembrane region" description="Helical" evidence="11">
    <location>
        <begin position="72"/>
        <end position="93"/>
    </location>
</feature>
<evidence type="ECO:0000256" key="2">
    <source>
        <dbReference type="ARBA" id="ARBA00004651"/>
    </source>
</evidence>
<keyword evidence="8 11" id="KW-0812">Transmembrane</keyword>
<dbReference type="InterPro" id="IPR004485">
    <property type="entry name" value="Cobalamin_biosynth_CobD/CbiB"/>
</dbReference>
<evidence type="ECO:0000256" key="1">
    <source>
        <dbReference type="ARBA" id="ARBA00003384"/>
    </source>
</evidence>
<organism evidence="12 13">
    <name type="scientific">Natrinema altunense</name>
    <dbReference type="NCBI Taxonomy" id="222984"/>
    <lineage>
        <taxon>Archaea</taxon>
        <taxon>Methanobacteriati</taxon>
        <taxon>Methanobacteriota</taxon>
        <taxon>Stenosarchaea group</taxon>
        <taxon>Halobacteria</taxon>
        <taxon>Halobacteriales</taxon>
        <taxon>Natrialbaceae</taxon>
        <taxon>Natrinema</taxon>
    </lineage>
</organism>
<keyword evidence="7" id="KW-0169">Cobalamin biosynthesis</keyword>
<feature type="non-terminal residue" evidence="12">
    <location>
        <position position="116"/>
    </location>
</feature>
<dbReference type="PANTHER" id="PTHR34308">
    <property type="entry name" value="COBALAMIN BIOSYNTHESIS PROTEIN CBIB"/>
    <property type="match status" value="1"/>
</dbReference>
<evidence type="ECO:0000256" key="10">
    <source>
        <dbReference type="ARBA" id="ARBA00023136"/>
    </source>
</evidence>
<protein>
    <recommendedName>
        <fullName evidence="5">Probable cobalamin biosynthesis protein CobD</fullName>
    </recommendedName>
</protein>
<dbReference type="AlphaFoldDB" id="A0A482Y0K0"/>
<dbReference type="PANTHER" id="PTHR34308:SF1">
    <property type="entry name" value="COBALAMIN BIOSYNTHESIS PROTEIN CBIB"/>
    <property type="match status" value="1"/>
</dbReference>
<evidence type="ECO:0000256" key="3">
    <source>
        <dbReference type="ARBA" id="ARBA00004953"/>
    </source>
</evidence>
<evidence type="ECO:0000256" key="4">
    <source>
        <dbReference type="ARBA" id="ARBA00006263"/>
    </source>
</evidence>
<name>A0A482Y0K0_9EURY</name>
<comment type="similarity">
    <text evidence="4">Belongs to the CobD/CbiB family.</text>
</comment>
<keyword evidence="6" id="KW-1003">Cell membrane</keyword>
<evidence type="ECO:0000256" key="9">
    <source>
        <dbReference type="ARBA" id="ARBA00022989"/>
    </source>
</evidence>
<comment type="caution">
    <text evidence="12">The sequence shown here is derived from an EMBL/GenBank/DDBJ whole genome shotgun (WGS) entry which is preliminary data.</text>
</comment>
<reference evidence="12 13" key="1">
    <citation type="submission" date="2019-02" db="EMBL/GenBank/DDBJ databases">
        <title>Genome analysis provides insights into bioremediation potentialities and Haloocin production by Natrinema altunense strain 4.1R isolated from Chott Douz in Tunisian desert.</title>
        <authorList>
            <person name="Najjari A."/>
            <person name="Youssef N."/>
            <person name="Ben Dhia O."/>
            <person name="Ferjani R."/>
            <person name="El Hidri D."/>
            <person name="Ouzari H.I."/>
            <person name="Cherif A."/>
        </authorList>
    </citation>
    <scope>NUCLEOTIDE SEQUENCE [LARGE SCALE GENOMIC DNA]</scope>
    <source>
        <strain evidence="12 13">4.1R</strain>
    </source>
</reference>
<dbReference type="GO" id="GO:0005886">
    <property type="term" value="C:plasma membrane"/>
    <property type="evidence" value="ECO:0007669"/>
    <property type="project" value="UniProtKB-SubCell"/>
</dbReference>
<comment type="function">
    <text evidence="1">Converts cobyric acid to cobinamide by the addition of aminopropanol on the F carboxylic group.</text>
</comment>
<accession>A0A482Y0K0</accession>
<dbReference type="EMBL" id="SHMR01000007">
    <property type="protein sequence ID" value="RZH67266.1"/>
    <property type="molecule type" value="Genomic_DNA"/>
</dbReference>
<dbReference type="Pfam" id="PF03186">
    <property type="entry name" value="CobD_Cbib"/>
    <property type="match status" value="1"/>
</dbReference>
<evidence type="ECO:0000256" key="5">
    <source>
        <dbReference type="ARBA" id="ARBA00016185"/>
    </source>
</evidence>
<gene>
    <name evidence="12" type="ORF">ELS17_15905</name>
</gene>
<dbReference type="GO" id="GO:0048472">
    <property type="term" value="F:threonine-phosphate decarboxylase activity"/>
    <property type="evidence" value="ECO:0007669"/>
    <property type="project" value="InterPro"/>
</dbReference>
<sequence>MLRTFAVVGLAFSLDLLFGEPPTAAHPVAWFGRLVGTVDRPWSDDERRQRLAGVAIAVLAPLGPAAVTGGGVLAAGSIGPMAGGIAAAFALFLTTSLRSLLELTEDVVGATGDDLF</sequence>
<dbReference type="OrthoDB" id="46105at2157"/>
<dbReference type="UniPathway" id="UPA00148"/>
<evidence type="ECO:0000256" key="8">
    <source>
        <dbReference type="ARBA" id="ARBA00022692"/>
    </source>
</evidence>
<evidence type="ECO:0000313" key="12">
    <source>
        <dbReference type="EMBL" id="RZH67266.1"/>
    </source>
</evidence>
<comment type="subcellular location">
    <subcellularLocation>
        <location evidence="2">Cell membrane</location>
        <topology evidence="2">Multi-pass membrane protein</topology>
    </subcellularLocation>
</comment>
<evidence type="ECO:0000256" key="6">
    <source>
        <dbReference type="ARBA" id="ARBA00022475"/>
    </source>
</evidence>
<evidence type="ECO:0000256" key="11">
    <source>
        <dbReference type="SAM" id="Phobius"/>
    </source>
</evidence>
<dbReference type="RefSeq" id="WP_165384001.1">
    <property type="nucleotide sequence ID" value="NZ_SHMR01000007.1"/>
</dbReference>
<proteinExistence type="inferred from homology"/>
<evidence type="ECO:0000313" key="13">
    <source>
        <dbReference type="Proteomes" id="UP000292704"/>
    </source>
</evidence>
<keyword evidence="9 11" id="KW-1133">Transmembrane helix</keyword>
<keyword evidence="10 11" id="KW-0472">Membrane</keyword>
<dbReference type="Proteomes" id="UP000292704">
    <property type="component" value="Unassembled WGS sequence"/>
</dbReference>